<dbReference type="Proteomes" id="UP001062263">
    <property type="component" value="Chromosome"/>
</dbReference>
<proteinExistence type="predicted"/>
<evidence type="ECO:0000313" key="2">
    <source>
        <dbReference type="Proteomes" id="UP001062263"/>
    </source>
</evidence>
<evidence type="ECO:0000313" key="1">
    <source>
        <dbReference type="EMBL" id="BDL44762.1"/>
    </source>
</evidence>
<keyword evidence="2" id="KW-1185">Reference proteome</keyword>
<dbReference type="EMBL" id="AP025943">
    <property type="protein sequence ID" value="BDL44762.1"/>
    <property type="molecule type" value="Genomic_DNA"/>
</dbReference>
<dbReference type="InterPro" id="IPR032581">
    <property type="entry name" value="DUF4917"/>
</dbReference>
<organism evidence="1 2">
    <name type="scientific">Akkermansia biwaensis</name>
    <dbReference type="NCBI Taxonomy" id="2946555"/>
    <lineage>
        <taxon>Bacteria</taxon>
        <taxon>Pseudomonadati</taxon>
        <taxon>Verrucomicrobiota</taxon>
        <taxon>Verrucomicrobiia</taxon>
        <taxon>Verrucomicrobiales</taxon>
        <taxon>Akkermansiaceae</taxon>
        <taxon>Akkermansia</taxon>
    </lineage>
</organism>
<gene>
    <name evidence="1" type="ORF">Abiwalacus_23360</name>
</gene>
<accession>A0ABM7ZJ14</accession>
<name>A0ABM7ZJ14_9BACT</name>
<reference evidence="1" key="1">
    <citation type="submission" date="2022-06" db="EMBL/GenBank/DDBJ databases">
        <title>Akkermansia biwalacus sp. nov., an anaerobic mucin-degrading bacterium isolated from human intestine.</title>
        <authorList>
            <person name="Kobayashi Y."/>
            <person name="Inoue S."/>
            <person name="Kawahara T."/>
            <person name="Kohda N."/>
        </authorList>
    </citation>
    <scope>NUCLEOTIDE SEQUENCE</scope>
    <source>
        <strain evidence="1">WON2089</strain>
    </source>
</reference>
<sequence length="341" mass="39679">MIDNIITFQEAIEKCEGQGKHILLGNGFSIACKKDIFLYEKLFETADFKNNIRLREIFNLLKTYDFEKIIRILNDTTIILSSYTDDSSIINQMQYDAKSLKEILIQTICRKHPDFPSEIKQTEYESCRSFLSNFDRIFTLNYDLLLYWTMMNSLEDTSKKQNFNDGFGKIKDINDYVVWDSKNNASVYFLHGALHIFDSDDEIKKFTWINTGKRLIDQIRSALNSNKFPIFVSEGTSKEKKAKIFHNAYLSKAYRSFESIGKNLFIFGHSLDENDSHILHMIASGKIENVYISIYGDGNSSYNKKIILNANKLKEKSIECRKNKILLNIHFYDAESAHVWG</sequence>
<dbReference type="RefSeq" id="WP_215433626.1">
    <property type="nucleotide sequence ID" value="NZ_AP025943.1"/>
</dbReference>
<dbReference type="Pfam" id="PF16263">
    <property type="entry name" value="DUF4917"/>
    <property type="match status" value="1"/>
</dbReference>
<protein>
    <submittedName>
        <fullName evidence="1">DUF4917 domain-containing protein</fullName>
    </submittedName>
</protein>